<keyword evidence="2" id="KW-0229">DNA integration</keyword>
<dbReference type="InterPro" id="IPR050090">
    <property type="entry name" value="Tyrosine_recombinase_XerCD"/>
</dbReference>
<dbReference type="InterPro" id="IPR002104">
    <property type="entry name" value="Integrase_catalytic"/>
</dbReference>
<evidence type="ECO:0000256" key="3">
    <source>
        <dbReference type="ARBA" id="ARBA00023125"/>
    </source>
</evidence>
<proteinExistence type="inferred from homology"/>
<dbReference type="GO" id="GO:0003677">
    <property type="term" value="F:DNA binding"/>
    <property type="evidence" value="ECO:0007669"/>
    <property type="project" value="UniProtKB-KW"/>
</dbReference>
<dbReference type="GO" id="GO:0015074">
    <property type="term" value="P:DNA integration"/>
    <property type="evidence" value="ECO:0007669"/>
    <property type="project" value="UniProtKB-KW"/>
</dbReference>
<feature type="domain" description="Tyr recombinase" evidence="5">
    <location>
        <begin position="183"/>
        <end position="407"/>
    </location>
</feature>
<organism evidence="6 7">
    <name type="scientific">Pseudomonas coronafaciens pv. coronafaciens</name>
    <dbReference type="NCBI Taxonomy" id="235275"/>
    <lineage>
        <taxon>Bacteria</taxon>
        <taxon>Pseudomonadati</taxon>
        <taxon>Pseudomonadota</taxon>
        <taxon>Gammaproteobacteria</taxon>
        <taxon>Pseudomonadales</taxon>
        <taxon>Pseudomonadaceae</taxon>
        <taxon>Pseudomonas</taxon>
        <taxon>Pseudomonas coronafaciens</taxon>
    </lineage>
</organism>
<dbReference type="RefSeq" id="WP_191892640.1">
    <property type="nucleotide sequence ID" value="NZ_CP046441.1"/>
</dbReference>
<dbReference type="InterPro" id="IPR013762">
    <property type="entry name" value="Integrase-like_cat_sf"/>
</dbReference>
<gene>
    <name evidence="6" type="ORF">GMO17_17360</name>
</gene>
<evidence type="ECO:0000256" key="4">
    <source>
        <dbReference type="ARBA" id="ARBA00023172"/>
    </source>
</evidence>
<protein>
    <submittedName>
        <fullName evidence="6">Tyrosine-type recombinase/integrase</fullName>
    </submittedName>
</protein>
<evidence type="ECO:0000256" key="2">
    <source>
        <dbReference type="ARBA" id="ARBA00022908"/>
    </source>
</evidence>
<evidence type="ECO:0000259" key="5">
    <source>
        <dbReference type="PROSITE" id="PS51898"/>
    </source>
</evidence>
<reference evidence="6 7" key="1">
    <citation type="submission" date="2019-11" db="EMBL/GenBank/DDBJ databases">
        <title>Complete genome sequence of Pseudomonas syringae pv. coronafaciens isolate B19001 originated in imported oat cereal.</title>
        <authorList>
            <person name="Kim S.M."/>
            <person name="Lee B.C."/>
            <person name="Seo S.J."/>
            <person name="Lee J.E."/>
            <person name="Choi N.J."/>
            <person name="Park J.H."/>
        </authorList>
    </citation>
    <scope>NUCLEOTIDE SEQUENCE [LARGE SCALE GENOMIC DNA]</scope>
    <source>
        <strain evidence="6 7">B19001</strain>
    </source>
</reference>
<comment type="similarity">
    <text evidence="1">Belongs to the 'phage' integrase family.</text>
</comment>
<keyword evidence="3" id="KW-0238">DNA-binding</keyword>
<evidence type="ECO:0000256" key="1">
    <source>
        <dbReference type="ARBA" id="ARBA00008857"/>
    </source>
</evidence>
<dbReference type="EMBL" id="CP046441">
    <property type="protein sequence ID" value="QGT82809.1"/>
    <property type="molecule type" value="Genomic_DNA"/>
</dbReference>
<dbReference type="SUPFAM" id="SSF56349">
    <property type="entry name" value="DNA breaking-rejoining enzymes"/>
    <property type="match status" value="1"/>
</dbReference>
<dbReference type="PANTHER" id="PTHR30349:SF41">
    <property type="entry name" value="INTEGRASE_RECOMBINASE PROTEIN MJ0367-RELATED"/>
    <property type="match status" value="1"/>
</dbReference>
<dbReference type="GO" id="GO:0006310">
    <property type="term" value="P:DNA recombination"/>
    <property type="evidence" value="ECO:0007669"/>
    <property type="project" value="UniProtKB-KW"/>
</dbReference>
<keyword evidence="4" id="KW-0233">DNA recombination</keyword>
<name>A0AAE6QHX1_9PSED</name>
<dbReference type="PROSITE" id="PS51898">
    <property type="entry name" value="TYR_RECOMBINASE"/>
    <property type="match status" value="1"/>
</dbReference>
<sequence length="447" mass="51293">MEKLKIKAQPISYTSVELEHEVSHYILIAEVKKQKVLLSVPNLYLYKKTRSSLKTSRRYANVISKFYRFLAKQNDFKDLSPGDYHTRVRNLDIRRWQVSRQVRRVKSRAIRPSSDTIFEEAKIMLNMFGWALETGIQTNVKIKLQNWMANFKRDTLLSYVHKKAGVRYDTDSIQVLDREANQARAKSLSTNQDILTLVAAYPDSVYSTLFCFALCTAMRPSELCEFPYLGNSDNKHIMPFSSMEKGQAKFSYKLVGKGNKLREIIIPAYALRDLESSYIKTDYQARKKKYKAKYGITCPPSILFLTDEGEPVTEKMIADATTYAVRLAIKKDPMFRKGINFYQSRHWWPTMMMVQHRGAMLLTAAADVIDTAFAQTLMMQMGHSSIATTYKHYLDLARALVMNNEGMVNDIITEDFNIHAQIKKYGGTTIEVAAGRYEASGVESVNE</sequence>
<evidence type="ECO:0000313" key="7">
    <source>
        <dbReference type="Proteomes" id="UP000423413"/>
    </source>
</evidence>
<dbReference type="InterPro" id="IPR011010">
    <property type="entry name" value="DNA_brk_join_enz"/>
</dbReference>
<accession>A0AAE6QHX1</accession>
<dbReference type="Gene3D" id="1.10.443.10">
    <property type="entry name" value="Intergrase catalytic core"/>
    <property type="match status" value="1"/>
</dbReference>
<dbReference type="PANTHER" id="PTHR30349">
    <property type="entry name" value="PHAGE INTEGRASE-RELATED"/>
    <property type="match status" value="1"/>
</dbReference>
<evidence type="ECO:0000313" key="6">
    <source>
        <dbReference type="EMBL" id="QGT82809.1"/>
    </source>
</evidence>
<dbReference type="AlphaFoldDB" id="A0AAE6QHX1"/>
<dbReference type="Proteomes" id="UP000423413">
    <property type="component" value="Chromosome"/>
</dbReference>